<comment type="caution">
    <text evidence="2">The sequence shown here is derived from an EMBL/GenBank/DDBJ whole genome shotgun (WGS) entry which is preliminary data.</text>
</comment>
<keyword evidence="3" id="KW-1185">Reference proteome</keyword>
<dbReference type="OrthoDB" id="568015at2759"/>
<dbReference type="EMBL" id="BDRX01000142">
    <property type="protein sequence ID" value="GBF98992.1"/>
    <property type="molecule type" value="Genomic_DNA"/>
</dbReference>
<evidence type="ECO:0000313" key="3">
    <source>
        <dbReference type="Proteomes" id="UP000247498"/>
    </source>
</evidence>
<evidence type="ECO:0000256" key="1">
    <source>
        <dbReference type="SAM" id="MobiDB-lite"/>
    </source>
</evidence>
<feature type="region of interest" description="Disordered" evidence="1">
    <location>
        <begin position="157"/>
        <end position="192"/>
    </location>
</feature>
<feature type="region of interest" description="Disordered" evidence="1">
    <location>
        <begin position="1"/>
        <end position="72"/>
    </location>
</feature>
<feature type="compositionally biased region" description="Pro residues" evidence="1">
    <location>
        <begin position="168"/>
        <end position="180"/>
    </location>
</feature>
<reference evidence="2 3" key="1">
    <citation type="journal article" date="2018" name="Sci. Rep.">
        <title>Raphidocelis subcapitata (=Pseudokirchneriella subcapitata) provides an insight into genome evolution and environmental adaptations in the Sphaeropleales.</title>
        <authorList>
            <person name="Suzuki S."/>
            <person name="Yamaguchi H."/>
            <person name="Nakajima N."/>
            <person name="Kawachi M."/>
        </authorList>
    </citation>
    <scope>NUCLEOTIDE SEQUENCE [LARGE SCALE GENOMIC DNA]</scope>
    <source>
        <strain evidence="2 3">NIES-35</strain>
    </source>
</reference>
<evidence type="ECO:0000313" key="2">
    <source>
        <dbReference type="EMBL" id="GBF98992.1"/>
    </source>
</evidence>
<name>A0A2V0PIY5_9CHLO</name>
<feature type="compositionally biased region" description="Basic and acidic residues" evidence="1">
    <location>
        <begin position="23"/>
        <end position="44"/>
    </location>
</feature>
<evidence type="ECO:0008006" key="4">
    <source>
        <dbReference type="Google" id="ProtNLM"/>
    </source>
</evidence>
<dbReference type="STRING" id="307507.A0A2V0PIY5"/>
<feature type="compositionally biased region" description="Gly residues" evidence="1">
    <location>
        <begin position="183"/>
        <end position="192"/>
    </location>
</feature>
<dbReference type="AlphaFoldDB" id="A0A2V0PIY5"/>
<organism evidence="2 3">
    <name type="scientific">Raphidocelis subcapitata</name>
    <dbReference type="NCBI Taxonomy" id="307507"/>
    <lineage>
        <taxon>Eukaryota</taxon>
        <taxon>Viridiplantae</taxon>
        <taxon>Chlorophyta</taxon>
        <taxon>core chlorophytes</taxon>
        <taxon>Chlorophyceae</taxon>
        <taxon>CS clade</taxon>
        <taxon>Sphaeropleales</taxon>
        <taxon>Selenastraceae</taxon>
        <taxon>Raphidocelis</taxon>
    </lineage>
</organism>
<gene>
    <name evidence="2" type="ORF">Rsub_11796</name>
</gene>
<sequence>MSTPPPGPQGEPTVQAASNFHNAEPRTREERLAAQSREKLEKQQLRARRGCFHRYEEPGSPLVPEPKSPMYADESDRFRRDAAAEMRQQKVEAWKRQQEVYDRKRVELMGKEQQRWEHMAEEAAAEAARMEADEMTRYRSTLRSQFLFNKHHSVPHNILTGEVRPNPAAVPPAPQPPEQPPQGRGGGPPARQ</sequence>
<dbReference type="Proteomes" id="UP000247498">
    <property type="component" value="Unassembled WGS sequence"/>
</dbReference>
<proteinExistence type="predicted"/>
<accession>A0A2V0PIY5</accession>
<dbReference type="InParanoid" id="A0A2V0PIY5"/>
<protein>
    <recommendedName>
        <fullName evidence="4">Flagellar associated protein</fullName>
    </recommendedName>
</protein>